<comment type="similarity">
    <text evidence="2">Belongs to the krueppel C2H2-type zinc-finger protein family.</text>
</comment>
<keyword evidence="7" id="KW-0805">Transcription regulation</keyword>
<reference evidence="14" key="2">
    <citation type="submission" date="2025-08" db="UniProtKB">
        <authorList>
            <consortium name="Ensembl"/>
        </authorList>
    </citation>
    <scope>IDENTIFICATION</scope>
</reference>
<dbReference type="InterPro" id="IPR011333">
    <property type="entry name" value="SKP1/BTB/POZ_sf"/>
</dbReference>
<evidence type="ECO:0000256" key="6">
    <source>
        <dbReference type="ARBA" id="ARBA00022833"/>
    </source>
</evidence>
<evidence type="ECO:0000313" key="14">
    <source>
        <dbReference type="Ensembl" id="ENSMMDP00005035165.1"/>
    </source>
</evidence>
<evidence type="ECO:0000256" key="1">
    <source>
        <dbReference type="ARBA" id="ARBA00004123"/>
    </source>
</evidence>
<evidence type="ECO:0000256" key="8">
    <source>
        <dbReference type="ARBA" id="ARBA00023163"/>
    </source>
</evidence>
<dbReference type="PROSITE" id="PS00028">
    <property type="entry name" value="ZINC_FINGER_C2H2_1"/>
    <property type="match status" value="2"/>
</dbReference>
<comment type="subcellular location">
    <subcellularLocation>
        <location evidence="1">Nucleus</location>
    </subcellularLocation>
</comment>
<dbReference type="InterPro" id="IPR013087">
    <property type="entry name" value="Znf_C2H2_type"/>
</dbReference>
<protein>
    <submittedName>
        <fullName evidence="14">Uncharacterized protein</fullName>
    </submittedName>
</protein>
<feature type="domain" description="C2H2-type" evidence="13">
    <location>
        <begin position="301"/>
        <end position="328"/>
    </location>
</feature>
<dbReference type="FunFam" id="3.30.160.60:FF:000553">
    <property type="entry name" value="Zinc finger and BTB domain-containing protein 16"/>
    <property type="match status" value="1"/>
</dbReference>
<evidence type="ECO:0000259" key="12">
    <source>
        <dbReference type="PROSITE" id="PS50097"/>
    </source>
</evidence>
<keyword evidence="8" id="KW-0804">Transcription</keyword>
<dbReference type="Ensembl" id="ENSMMDT00005035938.1">
    <property type="protein sequence ID" value="ENSMMDP00005035165.1"/>
    <property type="gene ID" value="ENSMMDG00005016519.1"/>
</dbReference>
<keyword evidence="9" id="KW-0539">Nucleus</keyword>
<dbReference type="SMART" id="SM00355">
    <property type="entry name" value="ZnF_C2H2"/>
    <property type="match status" value="3"/>
</dbReference>
<dbReference type="PANTHER" id="PTHR46105">
    <property type="entry name" value="AGAP004733-PA"/>
    <property type="match status" value="1"/>
</dbReference>
<keyword evidence="4" id="KW-0677">Repeat</keyword>
<feature type="domain" description="BTB" evidence="12">
    <location>
        <begin position="29"/>
        <end position="95"/>
    </location>
</feature>
<dbReference type="InParanoid" id="A0A667YX42"/>
<dbReference type="FunFam" id="3.30.160.60:FF:002171">
    <property type="entry name" value="Zinc finger and BTB domain-containing protein 16"/>
    <property type="match status" value="1"/>
</dbReference>
<sequence length="416" mass="46572">MRPVNSTQSQLTAPFVFQADALRQSGLLCDAIISVGSQTFKAHRLVLACASRTLAQQLTLGDTDSPIHCTLEHFSPHTFQQVLDFTYTQALEVPVGDLHLLLRAAQLLEMQSLEDQCRKKLDTLDLEEANYSLVMKNCLASDLAEGNTSPPPPRKKPRMPSVSATTYKRDSVISRPATSHSSFSSPWAIPKSMWHPMNALKQMAQSLIAAHPLQPSPQSVAYPFSLSTPHMFPLLATSFPSQVHSSVMGYSGIYHPYMQSLYAGSPGMEDMVKQGVFCGRRDEVQHPQQSHRQEHGAEKPYQCRYCPKRFSLKHQLDTHHRVHTGEKPFECRLCGQRSRDYSAMIKHLRTHGGATPYQCTVCLEFCSSLVTMQRHVKNHAVQDFPPDWTKIWLYGGATGKVTSSPKLKGFLYVVCC</sequence>
<keyword evidence="15" id="KW-1185">Reference proteome</keyword>
<dbReference type="InterPro" id="IPR000210">
    <property type="entry name" value="BTB/POZ_dom"/>
</dbReference>
<dbReference type="PANTHER" id="PTHR46105:SF6">
    <property type="entry name" value="ZINC FINGER AND BTB DOMAIN-CONTAINING PROTEIN 7A"/>
    <property type="match status" value="1"/>
</dbReference>
<dbReference type="GO" id="GO:0000981">
    <property type="term" value="F:DNA-binding transcription factor activity, RNA polymerase II-specific"/>
    <property type="evidence" value="ECO:0007669"/>
    <property type="project" value="TreeGrafter"/>
</dbReference>
<evidence type="ECO:0000313" key="15">
    <source>
        <dbReference type="Proteomes" id="UP000472263"/>
    </source>
</evidence>
<organism evidence="14 15">
    <name type="scientific">Myripristis murdjan</name>
    <name type="common">pinecone soldierfish</name>
    <dbReference type="NCBI Taxonomy" id="586833"/>
    <lineage>
        <taxon>Eukaryota</taxon>
        <taxon>Metazoa</taxon>
        <taxon>Chordata</taxon>
        <taxon>Craniata</taxon>
        <taxon>Vertebrata</taxon>
        <taxon>Euteleostomi</taxon>
        <taxon>Actinopterygii</taxon>
        <taxon>Neopterygii</taxon>
        <taxon>Teleostei</taxon>
        <taxon>Neoteleostei</taxon>
        <taxon>Acanthomorphata</taxon>
        <taxon>Holocentriformes</taxon>
        <taxon>Holocentridae</taxon>
        <taxon>Myripristis</taxon>
    </lineage>
</organism>
<dbReference type="Pfam" id="PF00096">
    <property type="entry name" value="zf-C2H2"/>
    <property type="match status" value="2"/>
</dbReference>
<dbReference type="Gene3D" id="3.30.710.10">
    <property type="entry name" value="Potassium Channel Kv1.1, Chain A"/>
    <property type="match status" value="1"/>
</dbReference>
<dbReference type="InterPro" id="IPR036236">
    <property type="entry name" value="Znf_C2H2_sf"/>
</dbReference>
<dbReference type="Pfam" id="PF00651">
    <property type="entry name" value="BTB"/>
    <property type="match status" value="1"/>
</dbReference>
<dbReference type="Gene3D" id="3.30.160.60">
    <property type="entry name" value="Classic Zinc Finger"/>
    <property type="match status" value="2"/>
</dbReference>
<evidence type="ECO:0000259" key="13">
    <source>
        <dbReference type="PROSITE" id="PS50157"/>
    </source>
</evidence>
<dbReference type="GeneTree" id="ENSGT00940000154616"/>
<dbReference type="PROSITE" id="PS50097">
    <property type="entry name" value="BTB"/>
    <property type="match status" value="1"/>
</dbReference>
<reference evidence="14" key="1">
    <citation type="submission" date="2019-06" db="EMBL/GenBank/DDBJ databases">
        <authorList>
            <consortium name="Wellcome Sanger Institute Data Sharing"/>
        </authorList>
    </citation>
    <scope>NUCLEOTIDE SEQUENCE [LARGE SCALE GENOMIC DNA]</scope>
</reference>
<evidence type="ECO:0000256" key="7">
    <source>
        <dbReference type="ARBA" id="ARBA00023015"/>
    </source>
</evidence>
<keyword evidence="6" id="KW-0862">Zinc</keyword>
<evidence type="ECO:0000256" key="9">
    <source>
        <dbReference type="ARBA" id="ARBA00023242"/>
    </source>
</evidence>
<feature type="region of interest" description="Disordered" evidence="11">
    <location>
        <begin position="143"/>
        <end position="167"/>
    </location>
</feature>
<evidence type="ECO:0000256" key="3">
    <source>
        <dbReference type="ARBA" id="ARBA00022723"/>
    </source>
</evidence>
<evidence type="ECO:0000256" key="4">
    <source>
        <dbReference type="ARBA" id="ARBA00022737"/>
    </source>
</evidence>
<dbReference type="SUPFAM" id="SSF57667">
    <property type="entry name" value="beta-beta-alpha zinc fingers"/>
    <property type="match status" value="2"/>
</dbReference>
<dbReference type="SUPFAM" id="SSF54695">
    <property type="entry name" value="POZ domain"/>
    <property type="match status" value="1"/>
</dbReference>
<dbReference type="GO" id="GO:0000978">
    <property type="term" value="F:RNA polymerase II cis-regulatory region sequence-specific DNA binding"/>
    <property type="evidence" value="ECO:0007669"/>
    <property type="project" value="TreeGrafter"/>
</dbReference>
<evidence type="ECO:0000256" key="2">
    <source>
        <dbReference type="ARBA" id="ARBA00006991"/>
    </source>
</evidence>
<feature type="domain" description="C2H2-type" evidence="13">
    <location>
        <begin position="329"/>
        <end position="356"/>
    </location>
</feature>
<evidence type="ECO:0000256" key="10">
    <source>
        <dbReference type="PROSITE-ProRule" id="PRU00042"/>
    </source>
</evidence>
<reference evidence="14" key="3">
    <citation type="submission" date="2025-09" db="UniProtKB">
        <authorList>
            <consortium name="Ensembl"/>
        </authorList>
    </citation>
    <scope>IDENTIFICATION</scope>
</reference>
<evidence type="ECO:0000256" key="5">
    <source>
        <dbReference type="ARBA" id="ARBA00022771"/>
    </source>
</evidence>
<dbReference type="PROSITE" id="PS50157">
    <property type="entry name" value="ZINC_FINGER_C2H2_2"/>
    <property type="match status" value="2"/>
</dbReference>
<keyword evidence="5 10" id="KW-0863">Zinc-finger</keyword>
<keyword evidence="3" id="KW-0479">Metal-binding</keyword>
<dbReference type="SMART" id="SM00225">
    <property type="entry name" value="BTB"/>
    <property type="match status" value="1"/>
</dbReference>
<dbReference type="GO" id="GO:0005634">
    <property type="term" value="C:nucleus"/>
    <property type="evidence" value="ECO:0007669"/>
    <property type="project" value="UniProtKB-SubCell"/>
</dbReference>
<dbReference type="Proteomes" id="UP000472263">
    <property type="component" value="Chromosome 16"/>
</dbReference>
<evidence type="ECO:0000256" key="11">
    <source>
        <dbReference type="SAM" id="MobiDB-lite"/>
    </source>
</evidence>
<dbReference type="AlphaFoldDB" id="A0A667YX42"/>
<accession>A0A667YX42</accession>
<name>A0A667YX42_9TELE</name>
<dbReference type="InterPro" id="IPR050457">
    <property type="entry name" value="ZnFinger_BTB_dom_contain"/>
</dbReference>
<dbReference type="GO" id="GO:0008270">
    <property type="term" value="F:zinc ion binding"/>
    <property type="evidence" value="ECO:0007669"/>
    <property type="project" value="UniProtKB-KW"/>
</dbReference>
<proteinExistence type="inferred from homology"/>